<reference evidence="4 5" key="1">
    <citation type="journal article" date="2023" name="Plants (Basel)">
        <title>Bridging the Gap: Combining Genomics and Transcriptomics Approaches to Understand Stylosanthes scabra, an Orphan Legume from the Brazilian Caatinga.</title>
        <authorList>
            <person name="Ferreira-Neto J.R.C."/>
            <person name="da Silva M.D."/>
            <person name="Binneck E."/>
            <person name="de Melo N.F."/>
            <person name="da Silva R.H."/>
            <person name="de Melo A.L.T.M."/>
            <person name="Pandolfi V."/>
            <person name="Bustamante F.O."/>
            <person name="Brasileiro-Vidal A.C."/>
            <person name="Benko-Iseppon A.M."/>
        </authorList>
    </citation>
    <scope>NUCLEOTIDE SEQUENCE [LARGE SCALE GENOMIC DNA]</scope>
    <source>
        <tissue evidence="4">Leaves</tissue>
    </source>
</reference>
<feature type="compositionally biased region" description="Basic and acidic residues" evidence="2">
    <location>
        <begin position="353"/>
        <end position="364"/>
    </location>
</feature>
<dbReference type="Pfam" id="PF08609">
    <property type="entry name" value="Fes1"/>
    <property type="match status" value="1"/>
</dbReference>
<keyword evidence="1" id="KW-0677">Repeat</keyword>
<gene>
    <name evidence="4" type="ORF">PIB30_039773</name>
</gene>
<evidence type="ECO:0000256" key="1">
    <source>
        <dbReference type="ARBA" id="ARBA00022737"/>
    </source>
</evidence>
<dbReference type="Gene3D" id="1.25.10.10">
    <property type="entry name" value="Leucine-rich Repeat Variant"/>
    <property type="match status" value="1"/>
</dbReference>
<evidence type="ECO:0000259" key="3">
    <source>
        <dbReference type="SMART" id="SM01349"/>
    </source>
</evidence>
<sequence length="382" mass="42159">MAKEGPNWDGLLKWSIANSDGTRPPRNLSEEDRRWFMEAMQAQTIDVVKRMKEITLVMQTPEQVLESQGVTPADIEDLLDELQEHVESIDMANDLHSIGGLVPLLNHLKNSHPNIRAKAADVVTTIVQNNPRSQQLVMEANGFEPLISNFSSDPDVNVRTKALGAISSLIRHNKPGIAAFRLANGYAALKDALTSENVRFQRKALNLIHYLLNENTSDCSIANELGFPRILMHLASSEDPDVREAALRGLLELTRDKKEVKKEASAEDDEKLKQLLQERINGISLMSAEDLGAAREERQLVDSLWSTCFNEPSSLREKGLLVMPGEDNGAAPPDVASKFFEPPLRSSAANPNSKRDSKKEKKEAPLLLGPGPTPRNGDNPGS</sequence>
<dbReference type="SMART" id="SM00185">
    <property type="entry name" value="ARM"/>
    <property type="match status" value="4"/>
</dbReference>
<dbReference type="InterPro" id="IPR011989">
    <property type="entry name" value="ARM-like"/>
</dbReference>
<dbReference type="SUPFAM" id="SSF48371">
    <property type="entry name" value="ARM repeat"/>
    <property type="match status" value="1"/>
</dbReference>
<name>A0ABU6VGJ2_9FABA</name>
<dbReference type="InterPro" id="IPR016024">
    <property type="entry name" value="ARM-type_fold"/>
</dbReference>
<keyword evidence="5" id="KW-1185">Reference proteome</keyword>
<organism evidence="4 5">
    <name type="scientific">Stylosanthes scabra</name>
    <dbReference type="NCBI Taxonomy" id="79078"/>
    <lineage>
        <taxon>Eukaryota</taxon>
        <taxon>Viridiplantae</taxon>
        <taxon>Streptophyta</taxon>
        <taxon>Embryophyta</taxon>
        <taxon>Tracheophyta</taxon>
        <taxon>Spermatophyta</taxon>
        <taxon>Magnoliopsida</taxon>
        <taxon>eudicotyledons</taxon>
        <taxon>Gunneridae</taxon>
        <taxon>Pentapetalae</taxon>
        <taxon>rosids</taxon>
        <taxon>fabids</taxon>
        <taxon>Fabales</taxon>
        <taxon>Fabaceae</taxon>
        <taxon>Papilionoideae</taxon>
        <taxon>50 kb inversion clade</taxon>
        <taxon>dalbergioids sensu lato</taxon>
        <taxon>Dalbergieae</taxon>
        <taxon>Pterocarpus clade</taxon>
        <taxon>Stylosanthes</taxon>
    </lineage>
</organism>
<dbReference type="InterPro" id="IPR000225">
    <property type="entry name" value="Armadillo"/>
</dbReference>
<dbReference type="PANTHER" id="PTHR19316">
    <property type="entry name" value="PROTEIN FOLDING REGULATOR"/>
    <property type="match status" value="1"/>
</dbReference>
<proteinExistence type="predicted"/>
<accession>A0ABU6VGJ2</accession>
<dbReference type="PANTHER" id="PTHR19316:SF18">
    <property type="entry name" value="HSP70-BINDING PROTEIN 1"/>
    <property type="match status" value="1"/>
</dbReference>
<evidence type="ECO:0000256" key="2">
    <source>
        <dbReference type="SAM" id="MobiDB-lite"/>
    </source>
</evidence>
<feature type="region of interest" description="Disordered" evidence="2">
    <location>
        <begin position="323"/>
        <end position="382"/>
    </location>
</feature>
<evidence type="ECO:0000313" key="4">
    <source>
        <dbReference type="EMBL" id="MED6171323.1"/>
    </source>
</evidence>
<dbReference type="InterPro" id="IPR034085">
    <property type="entry name" value="TOG"/>
</dbReference>
<protein>
    <recommendedName>
        <fullName evidence="3">TOG domain-containing protein</fullName>
    </recommendedName>
</protein>
<dbReference type="EMBL" id="JASCZI010151246">
    <property type="protein sequence ID" value="MED6171323.1"/>
    <property type="molecule type" value="Genomic_DNA"/>
</dbReference>
<dbReference type="Proteomes" id="UP001341840">
    <property type="component" value="Unassembled WGS sequence"/>
</dbReference>
<dbReference type="SMART" id="SM01349">
    <property type="entry name" value="TOG"/>
    <property type="match status" value="1"/>
</dbReference>
<dbReference type="InterPro" id="IPR050693">
    <property type="entry name" value="Hsp70_NEF-Inhibitors"/>
</dbReference>
<comment type="caution">
    <text evidence="4">The sequence shown here is derived from an EMBL/GenBank/DDBJ whole genome shotgun (WGS) entry which is preliminary data.</text>
</comment>
<evidence type="ECO:0000313" key="5">
    <source>
        <dbReference type="Proteomes" id="UP001341840"/>
    </source>
</evidence>
<feature type="domain" description="TOG" evidence="3">
    <location>
        <begin position="46"/>
        <end position="289"/>
    </location>
</feature>
<dbReference type="InterPro" id="IPR013918">
    <property type="entry name" value="Nucleotide_exch_fac_Fes1"/>
</dbReference>